<keyword evidence="5" id="KW-1185">Reference proteome</keyword>
<name>A0A7Y9LVY8_9MICC</name>
<sequence>MRSWLTPGEQVIVISRPQARSLFWPAVFVVLIPMAGGMGLAWLSRVPWDADTQPWQSPATIGVLFLAGILLLFYPVRRYFRWLSTRYILTSRRIVVRGGLLRRRNRDVPLYTLRTLSTHQGILQRILRSGNITLISGVDETMLMRDIPEVMKFKNLALEAIAELPHSQFGEAPPISQRPQQIGFNGELSENFGGEESYGKR</sequence>
<evidence type="ECO:0000259" key="3">
    <source>
        <dbReference type="Pfam" id="PF03703"/>
    </source>
</evidence>
<accession>A0A7Y9LVY8</accession>
<feature type="transmembrane region" description="Helical" evidence="2">
    <location>
        <begin position="55"/>
        <end position="76"/>
    </location>
</feature>
<reference evidence="4 5" key="1">
    <citation type="submission" date="2020-07" db="EMBL/GenBank/DDBJ databases">
        <title>Sequencing the genomes of 1000 actinobacteria strains.</title>
        <authorList>
            <person name="Klenk H.-P."/>
        </authorList>
    </citation>
    <scope>NUCLEOTIDE SEQUENCE [LARGE SCALE GENOMIC DNA]</scope>
    <source>
        <strain evidence="4 5">DSM 102047</strain>
    </source>
</reference>
<dbReference type="Pfam" id="PF03703">
    <property type="entry name" value="bPH_2"/>
    <property type="match status" value="1"/>
</dbReference>
<evidence type="ECO:0000313" key="4">
    <source>
        <dbReference type="EMBL" id="NYE96608.1"/>
    </source>
</evidence>
<evidence type="ECO:0000256" key="2">
    <source>
        <dbReference type="SAM" id="Phobius"/>
    </source>
</evidence>
<dbReference type="AlphaFoldDB" id="A0A7Y9LVY8"/>
<dbReference type="EMBL" id="JACBYQ010000002">
    <property type="protein sequence ID" value="NYE96608.1"/>
    <property type="molecule type" value="Genomic_DNA"/>
</dbReference>
<dbReference type="InterPro" id="IPR005182">
    <property type="entry name" value="YdbS-like_PH"/>
</dbReference>
<proteinExistence type="predicted"/>
<organism evidence="4 5">
    <name type="scientific">Psychromicrobium silvestre</name>
    <dbReference type="NCBI Taxonomy" id="1645614"/>
    <lineage>
        <taxon>Bacteria</taxon>
        <taxon>Bacillati</taxon>
        <taxon>Actinomycetota</taxon>
        <taxon>Actinomycetes</taxon>
        <taxon>Micrococcales</taxon>
        <taxon>Micrococcaceae</taxon>
        <taxon>Psychromicrobium</taxon>
    </lineage>
</organism>
<feature type="transmembrane region" description="Helical" evidence="2">
    <location>
        <begin position="21"/>
        <end position="43"/>
    </location>
</feature>
<dbReference type="PANTHER" id="PTHR37938:SF1">
    <property type="entry name" value="BLL0215 PROTEIN"/>
    <property type="match status" value="1"/>
</dbReference>
<evidence type="ECO:0000313" key="5">
    <source>
        <dbReference type="Proteomes" id="UP000521748"/>
    </source>
</evidence>
<dbReference type="RefSeq" id="WP_179390239.1">
    <property type="nucleotide sequence ID" value="NZ_JACBYQ010000002.1"/>
</dbReference>
<keyword evidence="2" id="KW-1133">Transmembrane helix</keyword>
<feature type="region of interest" description="Disordered" evidence="1">
    <location>
        <begin position="176"/>
        <end position="201"/>
    </location>
</feature>
<comment type="caution">
    <text evidence="4">The sequence shown here is derived from an EMBL/GenBank/DDBJ whole genome shotgun (WGS) entry which is preliminary data.</text>
</comment>
<protein>
    <submittedName>
        <fullName evidence="4">Membrane protein YdbS with pleckstrin-like domain</fullName>
    </submittedName>
</protein>
<keyword evidence="2" id="KW-0812">Transmembrane</keyword>
<gene>
    <name evidence="4" type="ORF">FHU41_002858</name>
</gene>
<keyword evidence="2" id="KW-0472">Membrane</keyword>
<evidence type="ECO:0000256" key="1">
    <source>
        <dbReference type="SAM" id="MobiDB-lite"/>
    </source>
</evidence>
<dbReference type="Proteomes" id="UP000521748">
    <property type="component" value="Unassembled WGS sequence"/>
</dbReference>
<feature type="domain" description="YdbS-like PH" evidence="3">
    <location>
        <begin position="82"/>
        <end position="155"/>
    </location>
</feature>
<dbReference type="PANTHER" id="PTHR37938">
    <property type="entry name" value="BLL0215 PROTEIN"/>
    <property type="match status" value="1"/>
</dbReference>